<dbReference type="PANTHER" id="PTHR34351">
    <property type="entry name" value="SLR1927 PROTEIN-RELATED"/>
    <property type="match status" value="1"/>
</dbReference>
<evidence type="ECO:0000259" key="2">
    <source>
        <dbReference type="Pfam" id="PF01882"/>
    </source>
</evidence>
<evidence type="ECO:0000313" key="3">
    <source>
        <dbReference type="EMBL" id="TFV99376.1"/>
    </source>
</evidence>
<accession>A0A4Y9R7A6</accession>
<evidence type="ECO:0000313" key="4">
    <source>
        <dbReference type="Proteomes" id="UP000298127"/>
    </source>
</evidence>
<comment type="caution">
    <text evidence="3">The sequence shown here is derived from an EMBL/GenBank/DDBJ whole genome shotgun (WGS) entry which is preliminary data.</text>
</comment>
<organism evidence="3 4">
    <name type="scientific">Orlajensenia leifsoniae</name>
    <dbReference type="NCBI Taxonomy" id="2561933"/>
    <lineage>
        <taxon>Bacteria</taxon>
        <taxon>Bacillati</taxon>
        <taxon>Actinomycetota</taxon>
        <taxon>Actinomycetes</taxon>
        <taxon>Micrococcales</taxon>
        <taxon>Microbacteriaceae</taxon>
        <taxon>Orlajensenia</taxon>
    </lineage>
</organism>
<proteinExistence type="predicted"/>
<dbReference type="EMBL" id="SPQZ01000002">
    <property type="protein sequence ID" value="TFV99376.1"/>
    <property type="molecule type" value="Genomic_DNA"/>
</dbReference>
<dbReference type="PANTHER" id="PTHR34351:SF1">
    <property type="entry name" value="SLR1927 PROTEIN"/>
    <property type="match status" value="1"/>
</dbReference>
<keyword evidence="1" id="KW-0812">Transmembrane</keyword>
<feature type="transmembrane region" description="Helical" evidence="1">
    <location>
        <begin position="16"/>
        <end position="35"/>
    </location>
</feature>
<sequence>MADDVRSQKLWWPRPTVRGWAFLAAGIAMFLYGLFLERRDALFVACFLIAIPLVAMGYVLVRRMRVHVTRSFSPVIVPAGSEAVVSLVVQNLSVRPSYGARWRDQAESGISVPASALMPSLGRHGRVDEGDTARLEYTLTPRRRGVFGIGPLILDRADPFGLASGEQTAGVPHDLVVTPRVSPLPGNALSLTNGDGSMHELLRHSNPNSDELIAREYRPGDPLRRMNWPATARHGELMVRQEEQRSNPEARLIIDTTHSVGVRGGSTITRPRLDGAFELSLEMAASIGIHLLDAGFRLDVIETGASQLSPATDRVRGGLRGDTPTPYRLPAGDRDLLEGLANLVLPANGGGHDTRADSPGSAIRNPGNRLPTFAVLIDVDVREAQELAALRPYSEPAIAFVVDTVAPVVVEQLEDAGWRCVQLRNARGIAQAWEQTGRERRPVDEPV</sequence>
<feature type="domain" description="DUF58" evidence="2">
    <location>
        <begin position="214"/>
        <end position="267"/>
    </location>
</feature>
<keyword evidence="1" id="KW-1133">Transmembrane helix</keyword>
<dbReference type="RefSeq" id="WP_135119914.1">
    <property type="nucleotide sequence ID" value="NZ_SPQZ01000002.1"/>
</dbReference>
<keyword evidence="4" id="KW-1185">Reference proteome</keyword>
<keyword evidence="1" id="KW-0472">Membrane</keyword>
<evidence type="ECO:0000256" key="1">
    <source>
        <dbReference type="SAM" id="Phobius"/>
    </source>
</evidence>
<reference evidence="3 4" key="1">
    <citation type="journal article" date="2018" name="J. Microbiol.">
        <title>Leifsonia flava sp. nov., a novel actinobacterium isolated from the rhizosphere of Aquilegia viridiflora.</title>
        <authorList>
            <person name="Cai Y."/>
            <person name="Tao W.Z."/>
            <person name="Ma Y.J."/>
            <person name="Cheng J."/>
            <person name="Zhang M.Y."/>
            <person name="Zhang Y.X."/>
        </authorList>
    </citation>
    <scope>NUCLEOTIDE SEQUENCE [LARGE SCALE GENOMIC DNA]</scope>
    <source>
        <strain evidence="3 4">SYP-B2174</strain>
    </source>
</reference>
<protein>
    <submittedName>
        <fullName evidence="3">DUF58 domain-containing protein</fullName>
    </submittedName>
</protein>
<dbReference type="Pfam" id="PF01882">
    <property type="entry name" value="DUF58"/>
    <property type="match status" value="1"/>
</dbReference>
<dbReference type="AlphaFoldDB" id="A0A4Y9R7A6"/>
<feature type="transmembrane region" description="Helical" evidence="1">
    <location>
        <begin position="41"/>
        <end position="61"/>
    </location>
</feature>
<dbReference type="Proteomes" id="UP000298127">
    <property type="component" value="Unassembled WGS sequence"/>
</dbReference>
<gene>
    <name evidence="3" type="ORF">E4M00_07815</name>
</gene>
<name>A0A4Y9R7A6_9MICO</name>
<dbReference type="InterPro" id="IPR002881">
    <property type="entry name" value="DUF58"/>
</dbReference>